<evidence type="ECO:0000313" key="3">
    <source>
        <dbReference type="Proteomes" id="UP000655287"/>
    </source>
</evidence>
<proteinExistence type="predicted"/>
<dbReference type="InterPro" id="IPR007278">
    <property type="entry name" value="DUF397"/>
</dbReference>
<gene>
    <name evidence="2" type="ORF">Sru01_31960</name>
</gene>
<dbReference type="Pfam" id="PF04149">
    <property type="entry name" value="DUF397"/>
    <property type="match status" value="1"/>
</dbReference>
<evidence type="ECO:0000259" key="1">
    <source>
        <dbReference type="Pfam" id="PF04149"/>
    </source>
</evidence>
<protein>
    <recommendedName>
        <fullName evidence="1">DUF397 domain-containing protein</fullName>
    </recommendedName>
</protein>
<feature type="domain" description="DUF397" evidence="1">
    <location>
        <begin position="6"/>
        <end position="59"/>
    </location>
</feature>
<dbReference type="AlphaFoldDB" id="A0A919R241"/>
<dbReference type="Proteomes" id="UP000655287">
    <property type="component" value="Unassembled WGS sequence"/>
</dbReference>
<organism evidence="2 3">
    <name type="scientific">Sphaerisporangium rufum</name>
    <dbReference type="NCBI Taxonomy" id="1381558"/>
    <lineage>
        <taxon>Bacteria</taxon>
        <taxon>Bacillati</taxon>
        <taxon>Actinomycetota</taxon>
        <taxon>Actinomycetes</taxon>
        <taxon>Streptosporangiales</taxon>
        <taxon>Streptosporangiaceae</taxon>
        <taxon>Sphaerisporangium</taxon>
    </lineage>
</organism>
<comment type="caution">
    <text evidence="2">The sequence shown here is derived from an EMBL/GenBank/DDBJ whole genome shotgun (WGS) entry which is preliminary data.</text>
</comment>
<accession>A0A919R241</accession>
<sequence length="71" mass="7671">MDLNCAHWRKSRHSGSDGGHCVEVATNLPGTVLLRDSKDRTRPPISCPRANWLPFLSAAQGAHSFTASAGR</sequence>
<dbReference type="EMBL" id="BOOU01000046">
    <property type="protein sequence ID" value="GII78214.1"/>
    <property type="molecule type" value="Genomic_DNA"/>
</dbReference>
<name>A0A919R241_9ACTN</name>
<dbReference type="RefSeq" id="WP_203985370.1">
    <property type="nucleotide sequence ID" value="NZ_BOOU01000046.1"/>
</dbReference>
<evidence type="ECO:0000313" key="2">
    <source>
        <dbReference type="EMBL" id="GII78214.1"/>
    </source>
</evidence>
<reference evidence="2" key="1">
    <citation type="submission" date="2021-01" db="EMBL/GenBank/DDBJ databases">
        <title>Whole genome shotgun sequence of Sphaerisporangium rufum NBRC 109079.</title>
        <authorList>
            <person name="Komaki H."/>
            <person name="Tamura T."/>
        </authorList>
    </citation>
    <scope>NUCLEOTIDE SEQUENCE</scope>
    <source>
        <strain evidence="2">NBRC 109079</strain>
    </source>
</reference>
<keyword evidence="3" id="KW-1185">Reference proteome</keyword>